<protein>
    <submittedName>
        <fullName evidence="2">Uncharacterized protein</fullName>
    </submittedName>
</protein>
<organism evidence="2">
    <name type="scientific">Rhizophora mucronata</name>
    <name type="common">Asiatic mangrove</name>
    <dbReference type="NCBI Taxonomy" id="61149"/>
    <lineage>
        <taxon>Eukaryota</taxon>
        <taxon>Viridiplantae</taxon>
        <taxon>Streptophyta</taxon>
        <taxon>Embryophyta</taxon>
        <taxon>Tracheophyta</taxon>
        <taxon>Spermatophyta</taxon>
        <taxon>Magnoliopsida</taxon>
        <taxon>eudicotyledons</taxon>
        <taxon>Gunneridae</taxon>
        <taxon>Pentapetalae</taxon>
        <taxon>rosids</taxon>
        <taxon>fabids</taxon>
        <taxon>Malpighiales</taxon>
        <taxon>Rhizophoraceae</taxon>
        <taxon>Rhizophora</taxon>
    </lineage>
</organism>
<sequence length="29" mass="3424">MTRKRNRKNISNAIKTPKRQGGSPPRKFR</sequence>
<dbReference type="EMBL" id="GGEC01078693">
    <property type="protein sequence ID" value="MBX59177.1"/>
    <property type="molecule type" value="Transcribed_RNA"/>
</dbReference>
<name>A0A2P2PWQ7_RHIMU</name>
<accession>A0A2P2PWQ7</accession>
<dbReference type="AlphaFoldDB" id="A0A2P2PWQ7"/>
<proteinExistence type="predicted"/>
<reference evidence="2" key="1">
    <citation type="submission" date="2018-02" db="EMBL/GenBank/DDBJ databases">
        <title>Rhizophora mucronata_Transcriptome.</title>
        <authorList>
            <person name="Meera S.P."/>
            <person name="Sreeshan A."/>
            <person name="Augustine A."/>
        </authorList>
    </citation>
    <scope>NUCLEOTIDE SEQUENCE</scope>
    <source>
        <tissue evidence="2">Leaf</tissue>
    </source>
</reference>
<evidence type="ECO:0000256" key="1">
    <source>
        <dbReference type="SAM" id="MobiDB-lite"/>
    </source>
</evidence>
<feature type="region of interest" description="Disordered" evidence="1">
    <location>
        <begin position="1"/>
        <end position="29"/>
    </location>
</feature>
<evidence type="ECO:0000313" key="2">
    <source>
        <dbReference type="EMBL" id="MBX59177.1"/>
    </source>
</evidence>